<dbReference type="RefSeq" id="WP_129016094.1">
    <property type="nucleotide sequence ID" value="NZ_SDDZ01000002.1"/>
</dbReference>
<dbReference type="OrthoDB" id="1360959at2"/>
<dbReference type="EMBL" id="SDDZ01000002">
    <property type="protein sequence ID" value="RXJ51098.1"/>
    <property type="molecule type" value="Genomic_DNA"/>
</dbReference>
<organism evidence="2 3">
    <name type="scientific">Gelidibacter gilvus</name>
    <dbReference type="NCBI Taxonomy" id="59602"/>
    <lineage>
        <taxon>Bacteria</taxon>
        <taxon>Pseudomonadati</taxon>
        <taxon>Bacteroidota</taxon>
        <taxon>Flavobacteriia</taxon>
        <taxon>Flavobacteriales</taxon>
        <taxon>Flavobacteriaceae</taxon>
        <taxon>Gelidibacter</taxon>
    </lineage>
</organism>
<protein>
    <recommendedName>
        <fullName evidence="1">Exodeoxyribonuclease X-like C-terminal domain-containing protein</fullName>
    </recommendedName>
</protein>
<proteinExistence type="predicted"/>
<dbReference type="Proteomes" id="UP000289792">
    <property type="component" value="Unassembled WGS sequence"/>
</dbReference>
<evidence type="ECO:0000259" key="1">
    <source>
        <dbReference type="Pfam" id="PF20600"/>
    </source>
</evidence>
<gene>
    <name evidence="2" type="ORF">ESZ48_04265</name>
</gene>
<accession>A0A4Q0XHP9</accession>
<sequence>MDLYDLDTVFKNGQHKGKSVAEVLIQNNSYLHWCYGNRANFFITDAVWEALDDHKDIEVAFTENFINAEDFQLVVASNKKYHQEKRDNYKKYMMDIYEREVESCLQGDSQIPY</sequence>
<dbReference type="Pfam" id="PF20600">
    <property type="entry name" value="ExoX-like_C"/>
    <property type="match status" value="1"/>
</dbReference>
<keyword evidence="3" id="KW-1185">Reference proteome</keyword>
<reference evidence="2 3" key="1">
    <citation type="submission" date="2019-01" db="EMBL/GenBank/DDBJ databases">
        <title>Genome sequence of the Antarctic species Gelidibacter gilvus ACAM 158(T).</title>
        <authorList>
            <person name="Bowman J.P."/>
        </authorList>
    </citation>
    <scope>NUCLEOTIDE SEQUENCE [LARGE SCALE GENOMIC DNA]</scope>
    <source>
        <strain evidence="2 3">IC158</strain>
    </source>
</reference>
<dbReference type="AlphaFoldDB" id="A0A4Q0XHP9"/>
<evidence type="ECO:0000313" key="2">
    <source>
        <dbReference type="EMBL" id="RXJ51098.1"/>
    </source>
</evidence>
<feature type="domain" description="Exodeoxyribonuclease X-like C-terminal" evidence="1">
    <location>
        <begin position="10"/>
        <end position="38"/>
    </location>
</feature>
<dbReference type="InterPro" id="IPR046768">
    <property type="entry name" value="ExoX-like_C"/>
</dbReference>
<comment type="caution">
    <text evidence="2">The sequence shown here is derived from an EMBL/GenBank/DDBJ whole genome shotgun (WGS) entry which is preliminary data.</text>
</comment>
<name>A0A4Q0XHP9_9FLAO</name>
<evidence type="ECO:0000313" key="3">
    <source>
        <dbReference type="Proteomes" id="UP000289792"/>
    </source>
</evidence>